<dbReference type="SUPFAM" id="SSF53300">
    <property type="entry name" value="vWA-like"/>
    <property type="match status" value="1"/>
</dbReference>
<dbReference type="InterPro" id="IPR052079">
    <property type="entry name" value="E3_ligase/Copine_domain"/>
</dbReference>
<accession>A0A7S0ZTS2</accession>
<dbReference type="InterPro" id="IPR010734">
    <property type="entry name" value="Copine_C"/>
</dbReference>
<sequence length="286" mass="32009">MGNSAPKVATRTRPRAMIPDQFSCFEELTQALRDAGVEKTQLVVGVDFTQSNLKTGQRSFNGKCLHDVSDPSCPNPYMQALSIIAKALWDFDDDHLIPVYGFGDFTTRGESVFSFADNDRPCKGLVQCEQRYKDIARTVKLYGPTSFAPVIRQAINLVRETQEYHILLIVADGQVSKAMMPATVKAIVEASSYAMSIVMVGVGDGPWGVMEQFDDDLPQRVFDNFQFVDFNTVFNRYPKERREAAFATHALMELPEQYNAVKALQLLDSDRKMPSFVPPNPPLNPP</sequence>
<organism evidence="2">
    <name type="scientific">Noctiluca scintillans</name>
    <name type="common">Sea sparkle</name>
    <name type="synonym">Red tide dinoflagellate</name>
    <dbReference type="NCBI Taxonomy" id="2966"/>
    <lineage>
        <taxon>Eukaryota</taxon>
        <taxon>Sar</taxon>
        <taxon>Alveolata</taxon>
        <taxon>Dinophyceae</taxon>
        <taxon>Noctilucales</taxon>
        <taxon>Noctilucaceae</taxon>
        <taxon>Noctiluca</taxon>
    </lineage>
</organism>
<dbReference type="Pfam" id="PF07002">
    <property type="entry name" value="Copine"/>
    <property type="match status" value="1"/>
</dbReference>
<dbReference type="PANTHER" id="PTHR45751:SF11">
    <property type="entry name" value="COPINE FAMILY PROTEIN 2"/>
    <property type="match status" value="1"/>
</dbReference>
<proteinExistence type="predicted"/>
<dbReference type="SMART" id="SM00327">
    <property type="entry name" value="VWA"/>
    <property type="match status" value="1"/>
</dbReference>
<feature type="domain" description="VWFA" evidence="1">
    <location>
        <begin position="39"/>
        <end position="232"/>
    </location>
</feature>
<dbReference type="AlphaFoldDB" id="A0A7S0ZTS2"/>
<dbReference type="GO" id="GO:0005634">
    <property type="term" value="C:nucleus"/>
    <property type="evidence" value="ECO:0007669"/>
    <property type="project" value="TreeGrafter"/>
</dbReference>
<dbReference type="PANTHER" id="PTHR45751">
    <property type="entry name" value="COPINE FAMILY PROTEIN 1"/>
    <property type="match status" value="1"/>
</dbReference>
<protein>
    <recommendedName>
        <fullName evidence="1">VWFA domain-containing protein</fullName>
    </recommendedName>
</protein>
<dbReference type="InterPro" id="IPR002035">
    <property type="entry name" value="VWF_A"/>
</dbReference>
<evidence type="ECO:0000313" key="2">
    <source>
        <dbReference type="EMBL" id="CAD8832180.1"/>
    </source>
</evidence>
<evidence type="ECO:0000259" key="1">
    <source>
        <dbReference type="SMART" id="SM00327"/>
    </source>
</evidence>
<dbReference type="EMBL" id="HBFQ01009291">
    <property type="protein sequence ID" value="CAD8832180.1"/>
    <property type="molecule type" value="Transcribed_RNA"/>
</dbReference>
<dbReference type="InterPro" id="IPR036465">
    <property type="entry name" value="vWFA_dom_sf"/>
</dbReference>
<name>A0A7S0ZTS2_NOCSC</name>
<gene>
    <name evidence="2" type="ORF">NSCI0253_LOCUS6527</name>
</gene>
<dbReference type="GO" id="GO:0016567">
    <property type="term" value="P:protein ubiquitination"/>
    <property type="evidence" value="ECO:0007669"/>
    <property type="project" value="TreeGrafter"/>
</dbReference>
<dbReference type="GO" id="GO:0004842">
    <property type="term" value="F:ubiquitin-protein transferase activity"/>
    <property type="evidence" value="ECO:0007669"/>
    <property type="project" value="TreeGrafter"/>
</dbReference>
<reference evidence="2" key="1">
    <citation type="submission" date="2021-01" db="EMBL/GenBank/DDBJ databases">
        <authorList>
            <person name="Corre E."/>
            <person name="Pelletier E."/>
            <person name="Niang G."/>
            <person name="Scheremetjew M."/>
            <person name="Finn R."/>
            <person name="Kale V."/>
            <person name="Holt S."/>
            <person name="Cochrane G."/>
            <person name="Meng A."/>
            <person name="Brown T."/>
            <person name="Cohen L."/>
        </authorList>
    </citation>
    <scope>NUCLEOTIDE SEQUENCE</scope>
</reference>